<organism evidence="1 2">
    <name type="scientific">Rhizophagus irregularis</name>
    <dbReference type="NCBI Taxonomy" id="588596"/>
    <lineage>
        <taxon>Eukaryota</taxon>
        <taxon>Fungi</taxon>
        <taxon>Fungi incertae sedis</taxon>
        <taxon>Mucoromycota</taxon>
        <taxon>Glomeromycotina</taxon>
        <taxon>Glomeromycetes</taxon>
        <taxon>Glomerales</taxon>
        <taxon>Glomeraceae</taxon>
        <taxon>Rhizophagus</taxon>
    </lineage>
</organism>
<sequence>MEVNETIRVQSQNFGMKDTKRNGAIWFGFRASERRMPIKTEQTRFSLGASERMALIERNNTFGKQTEISTAIFDEPYLHNKGRQTLENETNLTWIITRAPDS</sequence>
<proteinExistence type="predicted"/>
<protein>
    <submittedName>
        <fullName evidence="1">Uncharacterized protein</fullName>
    </submittedName>
</protein>
<comment type="caution">
    <text evidence="1">The sequence shown here is derived from an EMBL/GenBank/DDBJ whole genome shotgun (WGS) entry which is preliminary data.</text>
</comment>
<dbReference type="Proteomes" id="UP000684084">
    <property type="component" value="Unassembled WGS sequence"/>
</dbReference>
<accession>A0A916EDQ0</accession>
<dbReference type="OrthoDB" id="10362315at2759"/>
<name>A0A916EDQ0_9GLOM</name>
<gene>
    <name evidence="1" type="ORF">CHRIB12_LOCUS18189</name>
</gene>
<evidence type="ECO:0000313" key="1">
    <source>
        <dbReference type="EMBL" id="CAB5382915.1"/>
    </source>
</evidence>
<dbReference type="EMBL" id="CAGKOT010000047">
    <property type="protein sequence ID" value="CAB5382915.1"/>
    <property type="molecule type" value="Genomic_DNA"/>
</dbReference>
<reference evidence="1" key="1">
    <citation type="submission" date="2020-05" db="EMBL/GenBank/DDBJ databases">
        <authorList>
            <person name="Rincon C."/>
            <person name="Sanders R I."/>
            <person name="Robbins C."/>
            <person name="Chaturvedi A."/>
        </authorList>
    </citation>
    <scope>NUCLEOTIDE SEQUENCE</scope>
    <source>
        <strain evidence="1">CHB12</strain>
    </source>
</reference>
<evidence type="ECO:0000313" key="2">
    <source>
        <dbReference type="Proteomes" id="UP000684084"/>
    </source>
</evidence>
<dbReference type="AlphaFoldDB" id="A0A916EDQ0"/>